<feature type="transmembrane region" description="Helical" evidence="1">
    <location>
        <begin position="289"/>
        <end position="306"/>
    </location>
</feature>
<name>A0A916SXV1_9SPHN</name>
<feature type="transmembrane region" description="Helical" evidence="1">
    <location>
        <begin position="47"/>
        <end position="71"/>
    </location>
</feature>
<evidence type="ECO:0000313" key="3">
    <source>
        <dbReference type="Proteomes" id="UP000623067"/>
    </source>
</evidence>
<dbReference type="RefSeq" id="WP_188657121.1">
    <property type="nucleotide sequence ID" value="NZ_BMIH01000001.1"/>
</dbReference>
<dbReference type="EMBL" id="BMIH01000001">
    <property type="protein sequence ID" value="GGB18834.1"/>
    <property type="molecule type" value="Genomic_DNA"/>
</dbReference>
<feature type="transmembrane region" description="Helical" evidence="1">
    <location>
        <begin position="410"/>
        <end position="428"/>
    </location>
</feature>
<keyword evidence="1" id="KW-0812">Transmembrane</keyword>
<keyword evidence="3" id="KW-1185">Reference proteome</keyword>
<evidence type="ECO:0000256" key="1">
    <source>
        <dbReference type="SAM" id="Phobius"/>
    </source>
</evidence>
<keyword evidence="1" id="KW-1133">Transmembrane helix</keyword>
<feature type="transmembrane region" description="Helical" evidence="1">
    <location>
        <begin position="83"/>
        <end position="104"/>
    </location>
</feature>
<protein>
    <submittedName>
        <fullName evidence="2">Uncharacterized protein</fullName>
    </submittedName>
</protein>
<reference evidence="2" key="1">
    <citation type="journal article" date="2014" name="Int. J. Syst. Evol. Microbiol.">
        <title>Complete genome sequence of Corynebacterium casei LMG S-19264T (=DSM 44701T), isolated from a smear-ripened cheese.</title>
        <authorList>
            <consortium name="US DOE Joint Genome Institute (JGI-PGF)"/>
            <person name="Walter F."/>
            <person name="Albersmeier A."/>
            <person name="Kalinowski J."/>
            <person name="Ruckert C."/>
        </authorList>
    </citation>
    <scope>NUCLEOTIDE SEQUENCE</scope>
    <source>
        <strain evidence="2">CGMCC 1.15330</strain>
    </source>
</reference>
<gene>
    <name evidence="2" type="ORF">GCM10011380_05490</name>
</gene>
<keyword evidence="1" id="KW-0472">Membrane</keyword>
<feature type="transmembrane region" description="Helical" evidence="1">
    <location>
        <begin position="440"/>
        <end position="458"/>
    </location>
</feature>
<organism evidence="2 3">
    <name type="scientific">Sphingomonas metalli</name>
    <dbReference type="NCBI Taxonomy" id="1779358"/>
    <lineage>
        <taxon>Bacteria</taxon>
        <taxon>Pseudomonadati</taxon>
        <taxon>Pseudomonadota</taxon>
        <taxon>Alphaproteobacteria</taxon>
        <taxon>Sphingomonadales</taxon>
        <taxon>Sphingomonadaceae</taxon>
        <taxon>Sphingomonas</taxon>
    </lineage>
</organism>
<feature type="transmembrane region" description="Helical" evidence="1">
    <location>
        <begin position="354"/>
        <end position="377"/>
    </location>
</feature>
<dbReference type="Proteomes" id="UP000623067">
    <property type="component" value="Unassembled WGS sequence"/>
</dbReference>
<sequence>MVSDALPRPVDADPWAGWLRRMALFQLAALAIVTAFILGKGNDDLPYYYFLTQDLPLLAAGGLALFGFARVRHVRGVAGLTRGRAAALAVGAGLLAYAGSWLVLHRYAVSRDEQMADFAAAYLASGHMGQAIPPDLIPLAKAMMPVFTNVYPATGYWVSDYLPGNSAIRAIAMLTGDSWLASPVLLAIGLLALWSAARRIWPERPEAATVALVLAATSTQALVTAMSPFAMTAHLAINALWLACFVRQERRWHWAAAGLTVVAIGLHQVHFHLIFLSGFLIATALRRDWRMLAILLTGAVAGYIVWQIGWRDLIPRLFDPVQAAQATGQVAERAAGEITGRLVRILRQDMLRHLARFVAWQNVLLAPLAAIGIVAAWRTAHPALRGGAISCAIALLVLPEQEHGFGYRYLHGMIGPFCLLAAQGWLALEAKRGRPLPRAALWGSTAFALVVTLPYASWRSMAYAAPYEAAYRAVRAVDADVVLIDTSHQTYISDIVRFDPAAGPSQRPVLADLAYVPADALARLCATRSVVVVTDRDLQRFDLPPFGYAFDKRRPTNARLAEMRRMGCGRPLPRG</sequence>
<accession>A0A916SXV1</accession>
<feature type="transmembrane region" description="Helical" evidence="1">
    <location>
        <begin position="167"/>
        <end position="194"/>
    </location>
</feature>
<evidence type="ECO:0000313" key="2">
    <source>
        <dbReference type="EMBL" id="GGB18834.1"/>
    </source>
</evidence>
<feature type="transmembrane region" description="Helical" evidence="1">
    <location>
        <begin position="229"/>
        <end position="246"/>
    </location>
</feature>
<reference evidence="2" key="2">
    <citation type="submission" date="2020-09" db="EMBL/GenBank/DDBJ databases">
        <authorList>
            <person name="Sun Q."/>
            <person name="Zhou Y."/>
        </authorList>
    </citation>
    <scope>NUCLEOTIDE SEQUENCE</scope>
    <source>
        <strain evidence="2">CGMCC 1.15330</strain>
    </source>
</reference>
<comment type="caution">
    <text evidence="2">The sequence shown here is derived from an EMBL/GenBank/DDBJ whole genome shotgun (WGS) entry which is preliminary data.</text>
</comment>
<proteinExistence type="predicted"/>
<feature type="transmembrane region" description="Helical" evidence="1">
    <location>
        <begin position="23"/>
        <end position="41"/>
    </location>
</feature>
<dbReference type="AlphaFoldDB" id="A0A916SXV1"/>
<feature type="transmembrane region" description="Helical" evidence="1">
    <location>
        <begin position="258"/>
        <end position="283"/>
    </location>
</feature>